<dbReference type="PANTHER" id="PTHR42748">
    <property type="entry name" value="NITROGEN METABOLITE REPRESSION PROTEIN NMRA FAMILY MEMBER"/>
    <property type="match status" value="1"/>
</dbReference>
<dbReference type="InterPro" id="IPR051164">
    <property type="entry name" value="NmrA-like_oxidored"/>
</dbReference>
<keyword evidence="5" id="KW-1185">Reference proteome</keyword>
<dbReference type="Gene3D" id="3.90.25.10">
    <property type="entry name" value="UDP-galactose 4-epimerase, domain 1"/>
    <property type="match status" value="1"/>
</dbReference>
<dbReference type="PANTHER" id="PTHR42748:SF7">
    <property type="entry name" value="NMRA LIKE REDOX SENSOR 1-RELATED"/>
    <property type="match status" value="1"/>
</dbReference>
<proteinExistence type="inferred from homology"/>
<accession>A0A8H6RAG5</accession>
<gene>
    <name evidence="4" type="ORF">HII31_10359</name>
</gene>
<dbReference type="OrthoDB" id="419598at2759"/>
<comment type="caution">
    <text evidence="4">The sequence shown here is derived from an EMBL/GenBank/DDBJ whole genome shotgun (WGS) entry which is preliminary data.</text>
</comment>
<feature type="domain" description="NmrA-like" evidence="3">
    <location>
        <begin position="5"/>
        <end position="240"/>
    </location>
</feature>
<evidence type="ECO:0000256" key="1">
    <source>
        <dbReference type="ARBA" id="ARBA00006328"/>
    </source>
</evidence>
<dbReference type="EMBL" id="JABCIY010000211">
    <property type="protein sequence ID" value="KAF7188295.1"/>
    <property type="molecule type" value="Genomic_DNA"/>
</dbReference>
<dbReference type="Gene3D" id="3.40.50.720">
    <property type="entry name" value="NAD(P)-binding Rossmann-like Domain"/>
    <property type="match status" value="1"/>
</dbReference>
<sequence length="312" mass="34311">MASTKDLLLITGASGKQGTAILTHLAPKWNGRLRLQCQSDSSAERLKEKYPSAEVVAMNLKTASSAKKLLENVTYAYLLTPGMHPDELTLGMTFIEAAIQSHRSDVLKHLVFASVIHAQLTSLINHKNKLEMEEVIIESGMPYTIVQPTHFMDNIPIGHLQQQAKENDTVIFDAIFKPDTKISFAALSDVGEAVSNIFLDPEKYVYGIYEIVSTAKPLSYDEVMAIASEVLGKKVEVKPMTVDQGIEFFGKFAIPQDMDAEGRKVMSAGFEAMIRHYEKPNAGGLVGNSLALGMILGRPGVGVRVWMERQIS</sequence>
<evidence type="ECO:0000259" key="3">
    <source>
        <dbReference type="Pfam" id="PF05368"/>
    </source>
</evidence>
<dbReference type="AlphaFoldDB" id="A0A8H6RAG5"/>
<evidence type="ECO:0000313" key="5">
    <source>
        <dbReference type="Proteomes" id="UP000660729"/>
    </source>
</evidence>
<organism evidence="4 5">
    <name type="scientific">Pseudocercospora fuligena</name>
    <dbReference type="NCBI Taxonomy" id="685502"/>
    <lineage>
        <taxon>Eukaryota</taxon>
        <taxon>Fungi</taxon>
        <taxon>Dikarya</taxon>
        <taxon>Ascomycota</taxon>
        <taxon>Pezizomycotina</taxon>
        <taxon>Dothideomycetes</taxon>
        <taxon>Dothideomycetidae</taxon>
        <taxon>Mycosphaerellales</taxon>
        <taxon>Mycosphaerellaceae</taxon>
        <taxon>Pseudocercospora</taxon>
    </lineage>
</organism>
<name>A0A8H6RAG5_9PEZI</name>
<evidence type="ECO:0000313" key="4">
    <source>
        <dbReference type="EMBL" id="KAF7188295.1"/>
    </source>
</evidence>
<protein>
    <recommendedName>
        <fullName evidence="3">NmrA-like domain-containing protein</fullName>
    </recommendedName>
</protein>
<keyword evidence="2" id="KW-0521">NADP</keyword>
<evidence type="ECO:0000256" key="2">
    <source>
        <dbReference type="ARBA" id="ARBA00022857"/>
    </source>
</evidence>
<reference evidence="4" key="1">
    <citation type="submission" date="2020-04" db="EMBL/GenBank/DDBJ databases">
        <title>Draft genome resource of the tomato pathogen Pseudocercospora fuligena.</title>
        <authorList>
            <person name="Zaccaron A."/>
        </authorList>
    </citation>
    <scope>NUCLEOTIDE SEQUENCE</scope>
    <source>
        <strain evidence="4">PF001</strain>
    </source>
</reference>
<dbReference type="SUPFAM" id="SSF51735">
    <property type="entry name" value="NAD(P)-binding Rossmann-fold domains"/>
    <property type="match status" value="1"/>
</dbReference>
<dbReference type="Pfam" id="PF05368">
    <property type="entry name" value="NmrA"/>
    <property type="match status" value="1"/>
</dbReference>
<dbReference type="InterPro" id="IPR008030">
    <property type="entry name" value="NmrA-like"/>
</dbReference>
<comment type="similarity">
    <text evidence="1">Belongs to the NmrA-type oxidoreductase family.</text>
</comment>
<dbReference type="Proteomes" id="UP000660729">
    <property type="component" value="Unassembled WGS sequence"/>
</dbReference>
<dbReference type="InterPro" id="IPR036291">
    <property type="entry name" value="NAD(P)-bd_dom_sf"/>
</dbReference>